<dbReference type="Pfam" id="PF00891">
    <property type="entry name" value="Methyltransf_2"/>
    <property type="match status" value="1"/>
</dbReference>
<dbReference type="GO" id="GO:0046983">
    <property type="term" value="F:protein dimerization activity"/>
    <property type="evidence" value="ECO:0007669"/>
    <property type="project" value="InterPro"/>
</dbReference>
<dbReference type="InterPro" id="IPR016461">
    <property type="entry name" value="COMT-like"/>
</dbReference>
<dbReference type="InterPro" id="IPR001077">
    <property type="entry name" value="COMT_C"/>
</dbReference>
<dbReference type="PROSITE" id="PS51683">
    <property type="entry name" value="SAM_OMT_II"/>
    <property type="match status" value="1"/>
</dbReference>
<evidence type="ECO:0000259" key="5">
    <source>
        <dbReference type="Pfam" id="PF00891"/>
    </source>
</evidence>
<dbReference type="PANTHER" id="PTHR43712:SF2">
    <property type="entry name" value="O-METHYLTRANSFERASE CICE"/>
    <property type="match status" value="1"/>
</dbReference>
<dbReference type="InterPro" id="IPR029063">
    <property type="entry name" value="SAM-dependent_MTases_sf"/>
</dbReference>
<comment type="caution">
    <text evidence="7">The sequence shown here is derived from an EMBL/GenBank/DDBJ whole genome shotgun (WGS) entry which is preliminary data.</text>
</comment>
<dbReference type="PANTHER" id="PTHR43712">
    <property type="entry name" value="PUTATIVE (AFU_ORTHOLOGUE AFUA_4G14580)-RELATED"/>
    <property type="match status" value="1"/>
</dbReference>
<accession>A0A7Y4GR96</accession>
<sequence length="347" mass="38058">MNQPIQSNARTPNDTVTPDAILQLGFAFWGSKTLLSAVELGLFTLLADGPLTVEAVTARLSLHPRSVRDFLDALVALGQLERKENLYANTAAAAVFLDRRKPTYVGGILEMANARLYPFWGALTEGLRSGAPQNETKEGRDLFDEIYRDPAILSEFLKAMSGLSLGAANAIAGRFPWADYKSFADIGTAQGALPVTLSRAHPHLGGIGFDLPVVRAHFEAYVAQYGLAERLSFRAGDFFADPLPAADVLIMGRILHDWGLDKKRMLIRKAYEALPFGGALIIYDSVIDDERRRNVFGLLMSLNMLIETREGFDFTGADCMAWFKEAGFVETRVEPLVGPDSMVIGIK</sequence>
<keyword evidence="1 7" id="KW-0489">Methyltransferase</keyword>
<reference evidence="7 8" key="1">
    <citation type="submission" date="2020-03" db="EMBL/GenBank/DDBJ databases">
        <title>Bradyrhizobium diversity isolated from nodules of Indigofera sp.</title>
        <authorList>
            <person name="Klepa M."/>
            <person name="Helene L."/>
            <person name="Hungria M."/>
        </authorList>
    </citation>
    <scope>NUCLEOTIDE SEQUENCE [LARGE SCALE GENOMIC DNA]</scope>
    <source>
        <strain evidence="7 8">WSM 1791</strain>
    </source>
</reference>
<evidence type="ECO:0000259" key="6">
    <source>
        <dbReference type="Pfam" id="PF08100"/>
    </source>
</evidence>
<dbReference type="GO" id="GO:0032259">
    <property type="term" value="P:methylation"/>
    <property type="evidence" value="ECO:0007669"/>
    <property type="project" value="UniProtKB-KW"/>
</dbReference>
<dbReference type="Pfam" id="PF08100">
    <property type="entry name" value="Dimerisation"/>
    <property type="match status" value="1"/>
</dbReference>
<evidence type="ECO:0000313" key="8">
    <source>
        <dbReference type="Proteomes" id="UP000544122"/>
    </source>
</evidence>
<feature type="domain" description="O-methyltransferase dimerisation" evidence="6">
    <location>
        <begin position="23"/>
        <end position="98"/>
    </location>
</feature>
<organism evidence="7 8">
    <name type="scientific">Bradyrhizobium australiense</name>
    <dbReference type="NCBI Taxonomy" id="2721161"/>
    <lineage>
        <taxon>Bacteria</taxon>
        <taxon>Pseudomonadati</taxon>
        <taxon>Pseudomonadota</taxon>
        <taxon>Alphaproteobacteria</taxon>
        <taxon>Hyphomicrobiales</taxon>
        <taxon>Nitrobacteraceae</taxon>
        <taxon>Bradyrhizobium</taxon>
    </lineage>
</organism>
<evidence type="ECO:0000256" key="2">
    <source>
        <dbReference type="ARBA" id="ARBA00022679"/>
    </source>
</evidence>
<evidence type="ECO:0000256" key="1">
    <source>
        <dbReference type="ARBA" id="ARBA00022603"/>
    </source>
</evidence>
<keyword evidence="2 7" id="KW-0808">Transferase</keyword>
<gene>
    <name evidence="7" type="ORF">HCN58_12710</name>
</gene>
<dbReference type="GO" id="GO:0008171">
    <property type="term" value="F:O-methyltransferase activity"/>
    <property type="evidence" value="ECO:0007669"/>
    <property type="project" value="InterPro"/>
</dbReference>
<dbReference type="InterPro" id="IPR036390">
    <property type="entry name" value="WH_DNA-bd_sf"/>
</dbReference>
<dbReference type="InterPro" id="IPR036388">
    <property type="entry name" value="WH-like_DNA-bd_sf"/>
</dbReference>
<dbReference type="Gene3D" id="1.10.10.10">
    <property type="entry name" value="Winged helix-like DNA-binding domain superfamily/Winged helix DNA-binding domain"/>
    <property type="match status" value="1"/>
</dbReference>
<proteinExistence type="predicted"/>
<dbReference type="SUPFAM" id="SSF53335">
    <property type="entry name" value="S-adenosyl-L-methionine-dependent methyltransferases"/>
    <property type="match status" value="1"/>
</dbReference>
<evidence type="ECO:0000256" key="4">
    <source>
        <dbReference type="PIRSR" id="PIRSR005739-1"/>
    </source>
</evidence>
<dbReference type="RefSeq" id="WP_171579722.1">
    <property type="nucleotide sequence ID" value="NZ_JAAVLX010000004.1"/>
</dbReference>
<name>A0A7Y4GR96_9BRAD</name>
<dbReference type="Gene3D" id="3.40.50.150">
    <property type="entry name" value="Vaccinia Virus protein VP39"/>
    <property type="match status" value="1"/>
</dbReference>
<feature type="active site" description="Proton acceptor" evidence="4">
    <location>
        <position position="256"/>
    </location>
</feature>
<evidence type="ECO:0000313" key="7">
    <source>
        <dbReference type="EMBL" id="NOJ40446.1"/>
    </source>
</evidence>
<dbReference type="AlphaFoldDB" id="A0A7Y4GR96"/>
<protein>
    <submittedName>
        <fullName evidence="7">Methyltransferase</fullName>
    </submittedName>
</protein>
<dbReference type="InterPro" id="IPR012967">
    <property type="entry name" value="COMT_dimerisation"/>
</dbReference>
<dbReference type="Proteomes" id="UP000544122">
    <property type="component" value="Unassembled WGS sequence"/>
</dbReference>
<keyword evidence="8" id="KW-1185">Reference proteome</keyword>
<feature type="domain" description="O-methyltransferase C-terminal" evidence="5">
    <location>
        <begin position="120"/>
        <end position="328"/>
    </location>
</feature>
<dbReference type="EMBL" id="JAAVLX010000004">
    <property type="protein sequence ID" value="NOJ40446.1"/>
    <property type="molecule type" value="Genomic_DNA"/>
</dbReference>
<dbReference type="SUPFAM" id="SSF46785">
    <property type="entry name" value="Winged helix' DNA-binding domain"/>
    <property type="match status" value="1"/>
</dbReference>
<dbReference type="PIRSF" id="PIRSF005739">
    <property type="entry name" value="O-mtase"/>
    <property type="match status" value="1"/>
</dbReference>
<keyword evidence="3" id="KW-0949">S-adenosyl-L-methionine</keyword>
<evidence type="ECO:0000256" key="3">
    <source>
        <dbReference type="ARBA" id="ARBA00022691"/>
    </source>
</evidence>